<dbReference type="GO" id="GO:0005737">
    <property type="term" value="C:cytoplasm"/>
    <property type="evidence" value="ECO:0007669"/>
    <property type="project" value="TreeGrafter"/>
</dbReference>
<proteinExistence type="inferred from homology"/>
<sequence>MFQLDFPDAEAHNEFLQLKAQLTNERRKVQSTMGMLTSLSQSSQRDQLTLNHLKAVAEAQGSDTRTFRVVGRMYIETDMPTMQKSLEEAIEKSKHEVERLKETKASQEQSAVELEKLLHQAIEKYKVDEGEDMSGATKTF</sequence>
<evidence type="ECO:0000313" key="4">
    <source>
        <dbReference type="EMBL" id="KCV68324.1"/>
    </source>
</evidence>
<dbReference type="InterPro" id="IPR002777">
    <property type="entry name" value="PFD_beta-like"/>
</dbReference>
<feature type="coiled-coil region" evidence="3">
    <location>
        <begin position="83"/>
        <end position="124"/>
    </location>
</feature>
<reference evidence="4" key="1">
    <citation type="submission" date="2013-04" db="EMBL/GenBank/DDBJ databases">
        <title>The Genome Sequence of Fonticula alba ATCC 38817.</title>
        <authorList>
            <consortium name="The Broad Institute Genomics Platform"/>
            <person name="Russ C."/>
            <person name="Cuomo C."/>
            <person name="Burger G."/>
            <person name="Gray M.W."/>
            <person name="Holland P.W.H."/>
            <person name="King N."/>
            <person name="Lang F.B.F."/>
            <person name="Roger A.J."/>
            <person name="Ruiz-Trillo I."/>
            <person name="Brown M."/>
            <person name="Walker B."/>
            <person name="Young S."/>
            <person name="Zeng Q."/>
            <person name="Gargeya S."/>
            <person name="Fitzgerald M."/>
            <person name="Haas B."/>
            <person name="Abouelleil A."/>
            <person name="Allen A.W."/>
            <person name="Alvarado L."/>
            <person name="Arachchi H.M."/>
            <person name="Berlin A.M."/>
            <person name="Chapman S.B."/>
            <person name="Gainer-Dewar J."/>
            <person name="Goldberg J."/>
            <person name="Griggs A."/>
            <person name="Gujja S."/>
            <person name="Hansen M."/>
            <person name="Howarth C."/>
            <person name="Imamovic A."/>
            <person name="Ireland A."/>
            <person name="Larimer J."/>
            <person name="McCowan C."/>
            <person name="Murphy C."/>
            <person name="Pearson M."/>
            <person name="Poon T.W."/>
            <person name="Priest M."/>
            <person name="Roberts A."/>
            <person name="Saif S."/>
            <person name="Shea T."/>
            <person name="Sisk P."/>
            <person name="Sykes S."/>
            <person name="Wortman J."/>
            <person name="Nusbaum C."/>
            <person name="Birren B."/>
        </authorList>
    </citation>
    <scope>NUCLEOTIDE SEQUENCE [LARGE SCALE GENOMIC DNA]</scope>
    <source>
        <strain evidence="4">ATCC 38817</strain>
    </source>
</reference>
<accession>A0A058Z213</accession>
<dbReference type="InterPro" id="IPR009053">
    <property type="entry name" value="Prefoldin"/>
</dbReference>
<evidence type="ECO:0008006" key="6">
    <source>
        <dbReference type="Google" id="ProtNLM"/>
    </source>
</evidence>
<keyword evidence="5" id="KW-1185">Reference proteome</keyword>
<dbReference type="PANTHER" id="PTHR20903">
    <property type="entry name" value="PREFOLDIN SUBUNIT 1-RELATED"/>
    <property type="match status" value="1"/>
</dbReference>
<dbReference type="EMBL" id="KB932209">
    <property type="protein sequence ID" value="KCV68324.1"/>
    <property type="molecule type" value="Genomic_DNA"/>
</dbReference>
<dbReference type="GeneID" id="20529966"/>
<organism evidence="4">
    <name type="scientific">Fonticula alba</name>
    <name type="common">Slime mold</name>
    <dbReference type="NCBI Taxonomy" id="691883"/>
    <lineage>
        <taxon>Eukaryota</taxon>
        <taxon>Rotosphaerida</taxon>
        <taxon>Fonticulaceae</taxon>
        <taxon>Fonticula</taxon>
    </lineage>
</organism>
<dbReference type="GO" id="GO:0051082">
    <property type="term" value="F:unfolded protein binding"/>
    <property type="evidence" value="ECO:0007669"/>
    <property type="project" value="InterPro"/>
</dbReference>
<name>A0A058Z213_FONAL</name>
<evidence type="ECO:0000256" key="3">
    <source>
        <dbReference type="SAM" id="Coils"/>
    </source>
</evidence>
<dbReference type="Proteomes" id="UP000030693">
    <property type="component" value="Unassembled WGS sequence"/>
</dbReference>
<dbReference type="Pfam" id="PF01920">
    <property type="entry name" value="Prefoldin_2"/>
    <property type="match status" value="1"/>
</dbReference>
<dbReference type="Gene3D" id="1.10.287.370">
    <property type="match status" value="1"/>
</dbReference>
<evidence type="ECO:0000256" key="1">
    <source>
        <dbReference type="ARBA" id="ARBA00008045"/>
    </source>
</evidence>
<dbReference type="GO" id="GO:0044183">
    <property type="term" value="F:protein folding chaperone"/>
    <property type="evidence" value="ECO:0007669"/>
    <property type="project" value="TreeGrafter"/>
</dbReference>
<gene>
    <name evidence="4" type="ORF">H696_05241</name>
</gene>
<keyword evidence="3" id="KW-0175">Coiled coil</keyword>
<dbReference type="GO" id="GO:0016272">
    <property type="term" value="C:prefoldin complex"/>
    <property type="evidence" value="ECO:0007669"/>
    <property type="project" value="InterPro"/>
</dbReference>
<comment type="similarity">
    <text evidence="1">Belongs to the prefoldin subunit beta family.</text>
</comment>
<dbReference type="PANTHER" id="PTHR20903:SF0">
    <property type="entry name" value="PREFOLDIN SUBUNIT 1"/>
    <property type="match status" value="1"/>
</dbReference>
<keyword evidence="2" id="KW-0143">Chaperone</keyword>
<evidence type="ECO:0000313" key="5">
    <source>
        <dbReference type="Proteomes" id="UP000030693"/>
    </source>
</evidence>
<dbReference type="SUPFAM" id="SSF46579">
    <property type="entry name" value="Prefoldin"/>
    <property type="match status" value="1"/>
</dbReference>
<evidence type="ECO:0000256" key="2">
    <source>
        <dbReference type="ARBA" id="ARBA00023186"/>
    </source>
</evidence>
<protein>
    <recommendedName>
        <fullName evidence="6">Prefoldin subunit 1</fullName>
    </recommendedName>
</protein>
<dbReference type="RefSeq" id="XP_009497378.1">
    <property type="nucleotide sequence ID" value="XM_009499103.1"/>
</dbReference>
<dbReference type="OrthoDB" id="2015447at2759"/>
<dbReference type="AlphaFoldDB" id="A0A058Z213"/>